<dbReference type="OMA" id="MLSEPRM"/>
<evidence type="ECO:0000313" key="3">
    <source>
        <dbReference type="EMBL" id="KAJ6221333.1"/>
    </source>
</evidence>
<dbReference type="EMBL" id="JAPWDV010000002">
    <property type="protein sequence ID" value="KAJ6221333.1"/>
    <property type="molecule type" value="Genomic_DNA"/>
</dbReference>
<evidence type="ECO:0000256" key="1">
    <source>
        <dbReference type="SAM" id="Phobius"/>
    </source>
</evidence>
<organism evidence="3 4">
    <name type="scientific">Blomia tropicalis</name>
    <name type="common">Mite</name>
    <dbReference type="NCBI Taxonomy" id="40697"/>
    <lineage>
        <taxon>Eukaryota</taxon>
        <taxon>Metazoa</taxon>
        <taxon>Ecdysozoa</taxon>
        <taxon>Arthropoda</taxon>
        <taxon>Chelicerata</taxon>
        <taxon>Arachnida</taxon>
        <taxon>Acari</taxon>
        <taxon>Acariformes</taxon>
        <taxon>Sarcoptiformes</taxon>
        <taxon>Astigmata</taxon>
        <taxon>Glycyphagoidea</taxon>
        <taxon>Echimyopodidae</taxon>
        <taxon>Blomia</taxon>
    </lineage>
</organism>
<dbReference type="PROSITE" id="PS50853">
    <property type="entry name" value="FN3"/>
    <property type="match status" value="1"/>
</dbReference>
<keyword evidence="1" id="KW-0472">Membrane</keyword>
<reference evidence="3" key="1">
    <citation type="submission" date="2022-12" db="EMBL/GenBank/DDBJ databases">
        <title>Genome assemblies of Blomia tropicalis.</title>
        <authorList>
            <person name="Cui Y."/>
        </authorList>
    </citation>
    <scope>NUCLEOTIDE SEQUENCE</scope>
    <source>
        <tissue evidence="3">Adult mites</tissue>
    </source>
</reference>
<keyword evidence="1" id="KW-1133">Transmembrane helix</keyword>
<accession>A0A9Q0RMF2</accession>
<proteinExistence type="predicted"/>
<dbReference type="InterPro" id="IPR003961">
    <property type="entry name" value="FN3_dom"/>
</dbReference>
<keyword evidence="4" id="KW-1185">Reference proteome</keyword>
<gene>
    <name evidence="3" type="ORF">RDWZM_007145</name>
</gene>
<dbReference type="Pfam" id="PF00041">
    <property type="entry name" value="fn3"/>
    <property type="match status" value="1"/>
</dbReference>
<dbReference type="InterPro" id="IPR036116">
    <property type="entry name" value="FN3_sf"/>
</dbReference>
<dbReference type="AlphaFoldDB" id="A0A9Q0RMF2"/>
<dbReference type="CDD" id="cd00063">
    <property type="entry name" value="FN3"/>
    <property type="match status" value="1"/>
</dbReference>
<dbReference type="InterPro" id="IPR032073">
    <property type="entry name" value="FNDC5_C"/>
</dbReference>
<protein>
    <recommendedName>
        <fullName evidence="2">Fibronectin type-III domain-containing protein</fullName>
    </recommendedName>
</protein>
<sequence>MTPVKLTFNVGRLVNAKALVHLVRVRLTHCIACLHKRLLLSQFHIDDADMITLHCWASGQRESISSFYGHRQTTFTSTGWNESGNNIVHHHQQQKKQSTLSVDTGQTHYVTQSVLPKAENLSVILTSWYPPAVRVHWRYNFSQIQNSRLKAFQIMYYPSKSRYRIIQEVPHYFTNLTLDRLQPGVEYNLTVNAMSESGTTNDSRVVQFISPDNETRRGHKKFFNRPIHVYPDEIQEGLQVREDEVVIVVLVIIAWIGCLFVFFNKWGKIRMLEPYQPQYKESFHNSIHSIHPKPSRMNTCTSVPPNMISIESRGSLIPDRDLFLHHSRMTESGQLYQCASGTTYHHPAYRPRLNSVFVGNPYHRDSLYPEQNMPRKVKSAEDLKSLVVQVSQNIPSTSTSVL</sequence>
<dbReference type="Proteomes" id="UP001142055">
    <property type="component" value="Chromosome 2"/>
</dbReference>
<dbReference type="Pfam" id="PF16066">
    <property type="entry name" value="DUF4808"/>
    <property type="match status" value="1"/>
</dbReference>
<dbReference type="InterPro" id="IPR013783">
    <property type="entry name" value="Ig-like_fold"/>
</dbReference>
<evidence type="ECO:0000313" key="4">
    <source>
        <dbReference type="Proteomes" id="UP001142055"/>
    </source>
</evidence>
<feature type="transmembrane region" description="Helical" evidence="1">
    <location>
        <begin position="245"/>
        <end position="263"/>
    </location>
</feature>
<dbReference type="PANTHER" id="PTHR21104">
    <property type="entry name" value="FIBRONECTIN TYPE III DOMAIN-CONTAINING PROTEIN"/>
    <property type="match status" value="1"/>
</dbReference>
<comment type="caution">
    <text evidence="3">The sequence shown here is derived from an EMBL/GenBank/DDBJ whole genome shotgun (WGS) entry which is preliminary data.</text>
</comment>
<dbReference type="Gene3D" id="2.60.40.10">
    <property type="entry name" value="Immunoglobulins"/>
    <property type="match status" value="1"/>
</dbReference>
<evidence type="ECO:0000259" key="2">
    <source>
        <dbReference type="PROSITE" id="PS50853"/>
    </source>
</evidence>
<dbReference type="PANTHER" id="PTHR21104:SF1">
    <property type="entry name" value="FIBRONECTIN TYPE III DOMAIN-CONTAINING PROTEIN"/>
    <property type="match status" value="1"/>
</dbReference>
<keyword evidence="1" id="KW-0812">Transmembrane</keyword>
<dbReference type="SUPFAM" id="SSF49265">
    <property type="entry name" value="Fibronectin type III"/>
    <property type="match status" value="1"/>
</dbReference>
<name>A0A9Q0RMF2_BLOTA</name>
<feature type="domain" description="Fibronectin type-III" evidence="2">
    <location>
        <begin position="117"/>
        <end position="213"/>
    </location>
</feature>